<dbReference type="OrthoDB" id="9765462at2"/>
<reference evidence="2 4" key="2">
    <citation type="submission" date="2018-06" db="EMBL/GenBank/DDBJ databases">
        <title>Mutators as drivers of adaptation in pathogenic bacteria and a risk factor for host jumps and vaccine escape.</title>
        <authorList>
            <person name="Barnes A.C."/>
            <person name="Silayeva O."/>
        </authorList>
    </citation>
    <scope>NUCLEOTIDE SEQUENCE [LARGE SCALE GENOMIC DNA]</scope>
    <source>
        <strain evidence="2 4">QMA0445</strain>
    </source>
</reference>
<evidence type="ECO:0000313" key="2">
    <source>
        <dbReference type="EMBL" id="RLU57283.1"/>
    </source>
</evidence>
<dbReference type="KEGG" id="siq:DQ08_04145"/>
<sequence>MLLIKNGRVIDPKSGFYGVRDIYIREGNIIEISEDIQAIGVEEIDARGLMVSPNLTAISISGKEKMSALDAVLSFGLYLVAKGHLSLMDLLKKMAIETASADYSSVSFLAEGGPENLMIFSAQEANLADHDSKMNSQISKGCVKYTIMNGKIVYHA</sequence>
<evidence type="ECO:0000313" key="1">
    <source>
        <dbReference type="EMBL" id="AHY15663.1"/>
    </source>
</evidence>
<dbReference type="InterPro" id="IPR011059">
    <property type="entry name" value="Metal-dep_hydrolase_composite"/>
</dbReference>
<dbReference type="Proteomes" id="UP000269148">
    <property type="component" value="Unassembled WGS sequence"/>
</dbReference>
<dbReference type="EMBL" id="QLQD01000044">
    <property type="protein sequence ID" value="RLU57283.1"/>
    <property type="molecule type" value="Genomic_DNA"/>
</dbReference>
<dbReference type="AlphaFoldDB" id="A0A3L8GKU4"/>
<dbReference type="SUPFAM" id="SSF51338">
    <property type="entry name" value="Composite domain of metallo-dependent hydrolases"/>
    <property type="match status" value="1"/>
</dbReference>
<proteinExistence type="predicted"/>
<name>A0A3L8GKU4_STRIN</name>
<organism evidence="2 4">
    <name type="scientific">Streptococcus iniae</name>
    <name type="common">Streptococcus shiloi</name>
    <dbReference type="NCBI Taxonomy" id="1346"/>
    <lineage>
        <taxon>Bacteria</taxon>
        <taxon>Bacillati</taxon>
        <taxon>Bacillota</taxon>
        <taxon>Bacilli</taxon>
        <taxon>Lactobacillales</taxon>
        <taxon>Streptococcaceae</taxon>
        <taxon>Streptococcus</taxon>
    </lineage>
</organism>
<dbReference type="Gene3D" id="2.30.40.10">
    <property type="entry name" value="Urease, subunit C, domain 1"/>
    <property type="match status" value="1"/>
</dbReference>
<dbReference type="RefSeq" id="WP_003099382.1">
    <property type="nucleotide sequence ID" value="NZ_CP010783.1"/>
</dbReference>
<dbReference type="EMBL" id="CP007586">
    <property type="protein sequence ID" value="AHY15663.1"/>
    <property type="molecule type" value="Genomic_DNA"/>
</dbReference>
<dbReference type="GO" id="GO:0016810">
    <property type="term" value="F:hydrolase activity, acting on carbon-nitrogen (but not peptide) bonds"/>
    <property type="evidence" value="ECO:0007669"/>
    <property type="project" value="InterPro"/>
</dbReference>
<evidence type="ECO:0000313" key="4">
    <source>
        <dbReference type="Proteomes" id="UP000269148"/>
    </source>
</evidence>
<keyword evidence="3" id="KW-1185">Reference proteome</keyword>
<evidence type="ECO:0000313" key="3">
    <source>
        <dbReference type="Proteomes" id="UP000025245"/>
    </source>
</evidence>
<accession>A0A3L8GKU4</accession>
<dbReference type="KEGG" id="siz:SI82_04365"/>
<dbReference type="SMR" id="A0A3L8GKU4"/>
<dbReference type="GeneID" id="35766247"/>
<reference evidence="1 3" key="1">
    <citation type="journal article" date="2014" name="Genome Announc.">
        <title>Complete Genome Sequence of a Virulent Strain, Streptococcus iniae ISET0901, Isolated from Diseased Tilapia.</title>
        <authorList>
            <person name="Pridgeon J.W."/>
            <person name="Zhang D."/>
            <person name="Zhang L."/>
        </authorList>
    </citation>
    <scope>NUCLEOTIDE SEQUENCE [LARGE SCALE GENOMIC DNA]</scope>
    <source>
        <strain evidence="1 3">ISET0901</strain>
    </source>
</reference>
<protein>
    <submittedName>
        <fullName evidence="2">Dihydroorotase</fullName>
    </submittedName>
</protein>
<dbReference type="Proteomes" id="UP000025245">
    <property type="component" value="Chromosome"/>
</dbReference>
<dbReference type="STRING" id="1346.BMF34_04240"/>
<gene>
    <name evidence="2" type="ORF">DIY07_04555</name>
    <name evidence="1" type="ORF">DQ08_04145</name>
</gene>
<dbReference type="KEGG" id="sio:DW64_04135"/>